<evidence type="ECO:0000313" key="4">
    <source>
        <dbReference type="Proteomes" id="UP000228552"/>
    </source>
</evidence>
<evidence type="ECO:0000256" key="1">
    <source>
        <dbReference type="SAM" id="Coils"/>
    </source>
</evidence>
<protein>
    <recommendedName>
        <fullName evidence="6">V-type ATP synthase subunit G</fullName>
    </recommendedName>
</protein>
<keyword evidence="4" id="KW-1185">Reference proteome</keyword>
<proteinExistence type="predicted"/>
<evidence type="ECO:0000313" key="5">
    <source>
        <dbReference type="Proteomes" id="UP000230056"/>
    </source>
</evidence>
<accession>A0A2D3LZN6</accession>
<gene>
    <name evidence="2" type="ORF">CTM72_09120</name>
    <name evidence="3" type="ORF">CTM74_03860</name>
</gene>
<dbReference type="AlphaFoldDB" id="A0A2D3LZN6"/>
<dbReference type="EMBL" id="CP024699">
    <property type="protein sequence ID" value="ATV59853.1"/>
    <property type="molecule type" value="Genomic_DNA"/>
</dbReference>
<dbReference type="Proteomes" id="UP000230056">
    <property type="component" value="Chromosome"/>
</dbReference>
<sequence length="113" mass="12741">MEVMKVATDAILKVKDAELKAKEIIEKANQEIALLKEETREKIKKFQKDAIETAIKDAEILKTKYKTEGEAIASPIFKEAEQKVLAIKDVKEDKLESVIELIVERIVNSNGNS</sequence>
<evidence type="ECO:0008006" key="6">
    <source>
        <dbReference type="Google" id="ProtNLM"/>
    </source>
</evidence>
<organism evidence="2 5">
    <name type="scientific">Fusobacterium pseudoperiodonticum</name>
    <dbReference type="NCBI Taxonomy" id="2663009"/>
    <lineage>
        <taxon>Bacteria</taxon>
        <taxon>Fusobacteriati</taxon>
        <taxon>Fusobacteriota</taxon>
        <taxon>Fusobacteriia</taxon>
        <taxon>Fusobacteriales</taxon>
        <taxon>Fusobacteriaceae</taxon>
        <taxon>Fusobacterium</taxon>
    </lineage>
</organism>
<name>A0A2D3LZN6_9FUSO</name>
<dbReference type="EMBL" id="CP024700">
    <property type="protein sequence ID" value="ATV61038.1"/>
    <property type="molecule type" value="Genomic_DNA"/>
</dbReference>
<dbReference type="Proteomes" id="UP000228552">
    <property type="component" value="Chromosome"/>
</dbReference>
<reference evidence="3 4" key="2">
    <citation type="submission" date="2017-11" db="EMBL/GenBank/DDBJ databases">
        <title>Genome sequencing of Fusobacterium periodonticum KCOM 1263.</title>
        <authorList>
            <person name="Kook J.-K."/>
            <person name="Park S.-N."/>
            <person name="Lim Y.K."/>
        </authorList>
    </citation>
    <scope>NUCLEOTIDE SEQUENCE [LARGE SCALE GENOMIC DNA]</scope>
    <source>
        <strain evidence="3 4">KCOM 1263</strain>
    </source>
</reference>
<reference evidence="2 5" key="1">
    <citation type="submission" date="2017-11" db="EMBL/GenBank/DDBJ databases">
        <title>Genome sequencing of Fusobacterium periodonticum KCOM 1261.</title>
        <authorList>
            <person name="Kook J.-K."/>
            <person name="Park S.-N."/>
            <person name="Lim Y.K."/>
        </authorList>
    </citation>
    <scope>NUCLEOTIDE SEQUENCE [LARGE SCALE GENOMIC DNA]</scope>
    <source>
        <strain evidence="2 5">KCOM 1261</strain>
    </source>
</reference>
<keyword evidence="1" id="KW-0175">Coiled coil</keyword>
<evidence type="ECO:0000313" key="2">
    <source>
        <dbReference type="EMBL" id="ATV59853.1"/>
    </source>
</evidence>
<feature type="coiled-coil region" evidence="1">
    <location>
        <begin position="18"/>
        <end position="49"/>
    </location>
</feature>
<evidence type="ECO:0000313" key="3">
    <source>
        <dbReference type="EMBL" id="ATV61038.1"/>
    </source>
</evidence>